<evidence type="ECO:0000256" key="4">
    <source>
        <dbReference type="SAM" id="SignalP"/>
    </source>
</evidence>
<organism evidence="5 6">
    <name type="scientific">Meganyctiphanes norvegica</name>
    <name type="common">Northern krill</name>
    <name type="synonym">Thysanopoda norvegica</name>
    <dbReference type="NCBI Taxonomy" id="48144"/>
    <lineage>
        <taxon>Eukaryota</taxon>
        <taxon>Metazoa</taxon>
        <taxon>Ecdysozoa</taxon>
        <taxon>Arthropoda</taxon>
        <taxon>Crustacea</taxon>
        <taxon>Multicrustacea</taxon>
        <taxon>Malacostraca</taxon>
        <taxon>Eumalacostraca</taxon>
        <taxon>Eucarida</taxon>
        <taxon>Euphausiacea</taxon>
        <taxon>Euphausiidae</taxon>
        <taxon>Meganyctiphanes</taxon>
    </lineage>
</organism>
<dbReference type="Pfam" id="PF00379">
    <property type="entry name" value="Chitin_bind_4"/>
    <property type="match status" value="1"/>
</dbReference>
<comment type="caution">
    <text evidence="5">The sequence shown here is derived from an EMBL/GenBank/DDBJ whole genome shotgun (WGS) entry which is preliminary data.</text>
</comment>
<evidence type="ECO:0008006" key="7">
    <source>
        <dbReference type="Google" id="ProtNLM"/>
    </source>
</evidence>
<feature type="compositionally biased region" description="Pro residues" evidence="3">
    <location>
        <begin position="128"/>
        <end position="148"/>
    </location>
</feature>
<feature type="region of interest" description="Disordered" evidence="3">
    <location>
        <begin position="119"/>
        <end position="155"/>
    </location>
</feature>
<dbReference type="GO" id="GO:0005615">
    <property type="term" value="C:extracellular space"/>
    <property type="evidence" value="ECO:0007669"/>
    <property type="project" value="TreeGrafter"/>
</dbReference>
<keyword evidence="4" id="KW-0732">Signal</keyword>
<feature type="region of interest" description="Disordered" evidence="3">
    <location>
        <begin position="19"/>
        <end position="56"/>
    </location>
</feature>
<evidence type="ECO:0000256" key="1">
    <source>
        <dbReference type="ARBA" id="ARBA00022460"/>
    </source>
</evidence>
<dbReference type="PANTHER" id="PTHR12236">
    <property type="entry name" value="STRUCTURAL CONTITUENT OF CUTICLE"/>
    <property type="match status" value="1"/>
</dbReference>
<protein>
    <recommendedName>
        <fullName evidence="7">Cuticle protein</fullName>
    </recommendedName>
</protein>
<dbReference type="GO" id="GO:0031012">
    <property type="term" value="C:extracellular matrix"/>
    <property type="evidence" value="ECO:0007669"/>
    <property type="project" value="TreeGrafter"/>
</dbReference>
<keyword evidence="6" id="KW-1185">Reference proteome</keyword>
<sequence length="155" mass="16991">MALKVAIFACLTVVALSSEAPSYDPPSYAPPPSYPAPSPYHPEPEYPEAPPKYNYNYGVQDDYSGANFQAAEARDGYKTEGSYSVNLPDGRRQTVNYVDNGDGLEAVVSYEGEAQYPEYKPEYKPAPSYKPAPAYKPAPVYQPAPSYEPVPAYES</sequence>
<feature type="chain" id="PRO_5043584600" description="Cuticle protein" evidence="4">
    <location>
        <begin position="18"/>
        <end position="155"/>
    </location>
</feature>
<keyword evidence="1 2" id="KW-0193">Cuticle</keyword>
<dbReference type="AlphaFoldDB" id="A0AAV2QJC7"/>
<reference evidence="5 6" key="1">
    <citation type="submission" date="2024-05" db="EMBL/GenBank/DDBJ databases">
        <authorList>
            <person name="Wallberg A."/>
        </authorList>
    </citation>
    <scope>NUCLEOTIDE SEQUENCE [LARGE SCALE GENOMIC DNA]</scope>
</reference>
<dbReference type="PANTHER" id="PTHR12236:SF79">
    <property type="entry name" value="CUTICULAR PROTEIN 50CB-RELATED"/>
    <property type="match status" value="1"/>
</dbReference>
<evidence type="ECO:0000313" key="6">
    <source>
        <dbReference type="Proteomes" id="UP001497623"/>
    </source>
</evidence>
<dbReference type="GO" id="GO:0042302">
    <property type="term" value="F:structural constituent of cuticle"/>
    <property type="evidence" value="ECO:0007669"/>
    <property type="project" value="UniProtKB-UniRule"/>
</dbReference>
<dbReference type="EMBL" id="CAXKWB010007692">
    <property type="protein sequence ID" value="CAL4088027.1"/>
    <property type="molecule type" value="Genomic_DNA"/>
</dbReference>
<name>A0AAV2QJC7_MEGNR</name>
<feature type="signal peptide" evidence="4">
    <location>
        <begin position="1"/>
        <end position="17"/>
    </location>
</feature>
<dbReference type="Proteomes" id="UP001497623">
    <property type="component" value="Unassembled WGS sequence"/>
</dbReference>
<dbReference type="InterPro" id="IPR051217">
    <property type="entry name" value="Insect_Cuticle_Struc_Prot"/>
</dbReference>
<feature type="compositionally biased region" description="Pro residues" evidence="3">
    <location>
        <begin position="23"/>
        <end position="41"/>
    </location>
</feature>
<proteinExistence type="predicted"/>
<dbReference type="InterPro" id="IPR000618">
    <property type="entry name" value="Insect_cuticle"/>
</dbReference>
<dbReference type="PROSITE" id="PS51155">
    <property type="entry name" value="CHIT_BIND_RR_2"/>
    <property type="match status" value="1"/>
</dbReference>
<evidence type="ECO:0000256" key="2">
    <source>
        <dbReference type="PROSITE-ProRule" id="PRU00497"/>
    </source>
</evidence>
<evidence type="ECO:0000256" key="3">
    <source>
        <dbReference type="SAM" id="MobiDB-lite"/>
    </source>
</evidence>
<accession>A0AAV2QJC7</accession>
<gene>
    <name evidence="5" type="ORF">MNOR_LOCUS13442</name>
</gene>
<evidence type="ECO:0000313" key="5">
    <source>
        <dbReference type="EMBL" id="CAL4088027.1"/>
    </source>
</evidence>